<organism evidence="2 3">
    <name type="scientific">Endozoicomonas elysicola</name>
    <dbReference type="NCBI Taxonomy" id="305900"/>
    <lineage>
        <taxon>Bacteria</taxon>
        <taxon>Pseudomonadati</taxon>
        <taxon>Pseudomonadota</taxon>
        <taxon>Gammaproteobacteria</taxon>
        <taxon>Oceanospirillales</taxon>
        <taxon>Endozoicomonadaceae</taxon>
        <taxon>Endozoicomonas</taxon>
    </lineage>
</organism>
<evidence type="ECO:0000313" key="2">
    <source>
        <dbReference type="EMBL" id="KEI71029.1"/>
    </source>
</evidence>
<sequence length="235" mass="27040">MSSVIKSLLIGMIAVFVTVQSCLGESENNSHSKKPDPTEITSPMPAMDASLSESDKEELKATIIEMIRTLNTFDFDDFANFFAEDSLKLLKHQVQRYHSSHLFEFVFPEGRAKANELTPQDFFIRIISKSKFNVGISRAYEINLTPKFRMRADDDGEIVTVLTTFPDSYSGYQTRSEVFTFRKVVHKWIPEIPDFILSDFKYDLSRNFANQRTFYPLYPVTDTFNIMMGSFKPSN</sequence>
<evidence type="ECO:0000256" key="1">
    <source>
        <dbReference type="SAM" id="MobiDB-lite"/>
    </source>
</evidence>
<dbReference type="PROSITE" id="PS51257">
    <property type="entry name" value="PROKAR_LIPOPROTEIN"/>
    <property type="match status" value="1"/>
</dbReference>
<reference evidence="2 3" key="1">
    <citation type="submission" date="2014-06" db="EMBL/GenBank/DDBJ databases">
        <title>Whole Genome Sequences of Three Symbiotic Endozoicomonas Bacteria.</title>
        <authorList>
            <person name="Neave M.J."/>
            <person name="Apprill A."/>
            <person name="Voolstra C.R."/>
        </authorList>
    </citation>
    <scope>NUCLEOTIDE SEQUENCE [LARGE SCALE GENOMIC DNA]</scope>
    <source>
        <strain evidence="2 3">DSM 22380</strain>
    </source>
</reference>
<name>A0A081KA53_9GAMM</name>
<dbReference type="AlphaFoldDB" id="A0A081KA53"/>
<keyword evidence="3" id="KW-1185">Reference proteome</keyword>
<dbReference type="Proteomes" id="UP000027997">
    <property type="component" value="Unassembled WGS sequence"/>
</dbReference>
<gene>
    <name evidence="2" type="ORF">GV64_09975</name>
</gene>
<evidence type="ECO:0008006" key="4">
    <source>
        <dbReference type="Google" id="ProtNLM"/>
    </source>
</evidence>
<protein>
    <recommendedName>
        <fullName evidence="4">Lipoprotein</fullName>
    </recommendedName>
</protein>
<feature type="compositionally biased region" description="Basic and acidic residues" evidence="1">
    <location>
        <begin position="28"/>
        <end position="37"/>
    </location>
</feature>
<accession>A0A081KA53</accession>
<feature type="region of interest" description="Disordered" evidence="1">
    <location>
        <begin position="25"/>
        <end position="52"/>
    </location>
</feature>
<dbReference type="EMBL" id="JOJP01000001">
    <property type="protein sequence ID" value="KEI71029.1"/>
    <property type="molecule type" value="Genomic_DNA"/>
</dbReference>
<dbReference type="RefSeq" id="WP_020585084.1">
    <property type="nucleotide sequence ID" value="NZ_JOJP01000001.1"/>
</dbReference>
<evidence type="ECO:0000313" key="3">
    <source>
        <dbReference type="Proteomes" id="UP000027997"/>
    </source>
</evidence>
<proteinExistence type="predicted"/>
<comment type="caution">
    <text evidence="2">The sequence shown here is derived from an EMBL/GenBank/DDBJ whole genome shotgun (WGS) entry which is preliminary data.</text>
</comment>